<protein>
    <recommendedName>
        <fullName evidence="4">Leucine rich repeat-containing protein</fullName>
    </recommendedName>
</protein>
<dbReference type="OrthoDB" id="1454429at2"/>
<reference evidence="3" key="1">
    <citation type="submission" date="2016-10" db="EMBL/GenBank/DDBJ databases">
        <authorList>
            <person name="Varghese N."/>
            <person name="Submissions S."/>
        </authorList>
    </citation>
    <scope>NUCLEOTIDE SEQUENCE [LARGE SCALE GENOMIC DNA]</scope>
    <source>
        <strain evidence="3">DS-12</strain>
    </source>
</reference>
<dbReference type="STRING" id="913024.SAMN05421741_1062"/>
<keyword evidence="3" id="KW-1185">Reference proteome</keyword>
<evidence type="ECO:0008006" key="4">
    <source>
        <dbReference type="Google" id="ProtNLM"/>
    </source>
</evidence>
<gene>
    <name evidence="2" type="ORF">SAMN05421741_1062</name>
</gene>
<feature type="chain" id="PRO_5011785258" description="Leucine rich repeat-containing protein" evidence="1">
    <location>
        <begin position="23"/>
        <end position="168"/>
    </location>
</feature>
<dbReference type="Proteomes" id="UP000199036">
    <property type="component" value="Unassembled WGS sequence"/>
</dbReference>
<proteinExistence type="predicted"/>
<sequence>MRRAVLYITIFFALCFGFKAQSQNAVTEYDVKLNSLQNSSREILNNFINGPQSSAFVNDDQQPKIYVRSGENINTLFLKKPSDFTLITQDYANEISTIKVLNIEWNGSDVFNFPNNLLSILPNLEYVYVRSYQNLSKQTIETNFQNLLALLSSKSGVEVLYLTMEQPQ</sequence>
<evidence type="ECO:0000256" key="1">
    <source>
        <dbReference type="SAM" id="SignalP"/>
    </source>
</evidence>
<dbReference type="AlphaFoldDB" id="A0A1I4ZAW3"/>
<name>A0A1I4ZAW3_9FLAO</name>
<dbReference type="EMBL" id="FOVI01000006">
    <property type="protein sequence ID" value="SFN47415.1"/>
    <property type="molecule type" value="Genomic_DNA"/>
</dbReference>
<dbReference type="RefSeq" id="WP_091520569.1">
    <property type="nucleotide sequence ID" value="NZ_FOVI01000006.1"/>
</dbReference>
<evidence type="ECO:0000313" key="3">
    <source>
        <dbReference type="Proteomes" id="UP000199036"/>
    </source>
</evidence>
<organism evidence="2 3">
    <name type="scientific">Paenimyroides ummariense</name>
    <dbReference type="NCBI Taxonomy" id="913024"/>
    <lineage>
        <taxon>Bacteria</taxon>
        <taxon>Pseudomonadati</taxon>
        <taxon>Bacteroidota</taxon>
        <taxon>Flavobacteriia</taxon>
        <taxon>Flavobacteriales</taxon>
        <taxon>Flavobacteriaceae</taxon>
        <taxon>Paenimyroides</taxon>
    </lineage>
</organism>
<accession>A0A1I4ZAW3</accession>
<keyword evidence="1" id="KW-0732">Signal</keyword>
<evidence type="ECO:0000313" key="2">
    <source>
        <dbReference type="EMBL" id="SFN47415.1"/>
    </source>
</evidence>
<feature type="signal peptide" evidence="1">
    <location>
        <begin position="1"/>
        <end position="22"/>
    </location>
</feature>